<gene>
    <name evidence="12" type="ORF">DFH07DRAFT_550163</name>
</gene>
<keyword evidence="5" id="KW-0677">Repeat</keyword>
<dbReference type="SUPFAM" id="SSF103506">
    <property type="entry name" value="Mitochondrial carrier"/>
    <property type="match status" value="1"/>
</dbReference>
<comment type="similarity">
    <text evidence="2 10">Belongs to the mitochondrial carrier (TC 2.A.29) family.</text>
</comment>
<feature type="repeat" description="Solcar" evidence="9">
    <location>
        <begin position="117"/>
        <end position="210"/>
    </location>
</feature>
<keyword evidence="7" id="KW-0496">Mitochondrion</keyword>
<dbReference type="InterPro" id="IPR052217">
    <property type="entry name" value="Mito/Peroxisomal_Carrier"/>
</dbReference>
<dbReference type="PANTHER" id="PTHR45939:SF2">
    <property type="entry name" value="CARRIER PROTEIN, PUTATIVE (AFU_ORTHOLOGUE AFUA_2G13870)-RELATED"/>
    <property type="match status" value="1"/>
</dbReference>
<dbReference type="PROSITE" id="PS50920">
    <property type="entry name" value="SOLCAR"/>
    <property type="match status" value="3"/>
</dbReference>
<dbReference type="GO" id="GO:0031966">
    <property type="term" value="C:mitochondrial membrane"/>
    <property type="evidence" value="ECO:0007669"/>
    <property type="project" value="UniProtKB-SubCell"/>
</dbReference>
<dbReference type="Proteomes" id="UP001215280">
    <property type="component" value="Unassembled WGS sequence"/>
</dbReference>
<keyword evidence="3 10" id="KW-0813">Transport</keyword>
<accession>A0AAD7IT74</accession>
<dbReference type="PANTHER" id="PTHR45939">
    <property type="entry name" value="PEROXISOMAL MEMBRANE PROTEIN PMP34-RELATED"/>
    <property type="match status" value="1"/>
</dbReference>
<evidence type="ECO:0000256" key="9">
    <source>
        <dbReference type="PROSITE-ProRule" id="PRU00282"/>
    </source>
</evidence>
<dbReference type="Gene3D" id="1.50.40.10">
    <property type="entry name" value="Mitochondrial carrier domain"/>
    <property type="match status" value="1"/>
</dbReference>
<organism evidence="12 13">
    <name type="scientific">Mycena maculata</name>
    <dbReference type="NCBI Taxonomy" id="230809"/>
    <lineage>
        <taxon>Eukaryota</taxon>
        <taxon>Fungi</taxon>
        <taxon>Dikarya</taxon>
        <taxon>Basidiomycota</taxon>
        <taxon>Agaricomycotina</taxon>
        <taxon>Agaricomycetes</taxon>
        <taxon>Agaricomycetidae</taxon>
        <taxon>Agaricales</taxon>
        <taxon>Marasmiineae</taxon>
        <taxon>Mycenaceae</taxon>
        <taxon>Mycena</taxon>
    </lineage>
</organism>
<dbReference type="PRINTS" id="PR00926">
    <property type="entry name" value="MITOCARRIER"/>
</dbReference>
<dbReference type="InterPro" id="IPR002067">
    <property type="entry name" value="MCP"/>
</dbReference>
<comment type="subcellular location">
    <subcellularLocation>
        <location evidence="1">Mitochondrion membrane</location>
        <topology evidence="1">Multi-pass membrane protein</topology>
    </subcellularLocation>
</comment>
<keyword evidence="8 9" id="KW-0472">Membrane</keyword>
<feature type="transmembrane region" description="Helical" evidence="11">
    <location>
        <begin position="78"/>
        <end position="97"/>
    </location>
</feature>
<dbReference type="InterPro" id="IPR018108">
    <property type="entry name" value="MCP_transmembrane"/>
</dbReference>
<keyword evidence="13" id="KW-1185">Reference proteome</keyword>
<feature type="repeat" description="Solcar" evidence="9">
    <location>
        <begin position="222"/>
        <end position="317"/>
    </location>
</feature>
<comment type="caution">
    <text evidence="12">The sequence shown here is derived from an EMBL/GenBank/DDBJ whole genome shotgun (WGS) entry which is preliminary data.</text>
</comment>
<dbReference type="InterPro" id="IPR023395">
    <property type="entry name" value="MCP_dom_sf"/>
</dbReference>
<evidence type="ECO:0000256" key="4">
    <source>
        <dbReference type="ARBA" id="ARBA00022692"/>
    </source>
</evidence>
<evidence type="ECO:0000313" key="12">
    <source>
        <dbReference type="EMBL" id="KAJ7750060.1"/>
    </source>
</evidence>
<evidence type="ECO:0000256" key="3">
    <source>
        <dbReference type="ARBA" id="ARBA00022448"/>
    </source>
</evidence>
<sequence length="328" mass="35574">MTSTLPPLVQAFSGAIGSASANALIYPLDLVTTRLQLDSRERAKKSSGLHGTVRILRGIIKKHGFRDLYTGLGTDTGATLLSNFFYFYFYAGLRYLLIWRQLSLNLKPSSTVRPRKPSIAEEILLGFIAGVASRAVSTPLNLVTLRLQVERDNDDEEGQSEESASGVAGVVQKIYDEQGILGFWRGFKTTALLSLNPALTLALFQAFRRVLARSSAATGADPKPSQAFLGAAVSNSIAAGILYPLMLAKTRLQASSATSMREVLRDAYSGKGRSVKPQSGMEKPGIPGLYQGLETQIIKGFLSQGVTFLVKGRVEQLIVAAYSRRQRV</sequence>
<keyword evidence="6 11" id="KW-1133">Transmembrane helix</keyword>
<dbReference type="GO" id="GO:0015217">
    <property type="term" value="F:ADP transmembrane transporter activity"/>
    <property type="evidence" value="ECO:0007669"/>
    <property type="project" value="TreeGrafter"/>
</dbReference>
<protein>
    <submittedName>
        <fullName evidence="12">Mitochondrial carrier domain-containing protein</fullName>
    </submittedName>
</protein>
<evidence type="ECO:0000256" key="7">
    <source>
        <dbReference type="ARBA" id="ARBA00023128"/>
    </source>
</evidence>
<evidence type="ECO:0000256" key="8">
    <source>
        <dbReference type="ARBA" id="ARBA00023136"/>
    </source>
</evidence>
<dbReference type="EMBL" id="JARJLG010000083">
    <property type="protein sequence ID" value="KAJ7750060.1"/>
    <property type="molecule type" value="Genomic_DNA"/>
</dbReference>
<evidence type="ECO:0000256" key="2">
    <source>
        <dbReference type="ARBA" id="ARBA00006375"/>
    </source>
</evidence>
<feature type="repeat" description="Solcar" evidence="9">
    <location>
        <begin position="5"/>
        <end position="96"/>
    </location>
</feature>
<name>A0AAD7IT74_9AGAR</name>
<dbReference type="Pfam" id="PF00153">
    <property type="entry name" value="Mito_carr"/>
    <property type="match status" value="3"/>
</dbReference>
<proteinExistence type="inferred from homology"/>
<evidence type="ECO:0000256" key="11">
    <source>
        <dbReference type="SAM" id="Phobius"/>
    </source>
</evidence>
<evidence type="ECO:0000256" key="1">
    <source>
        <dbReference type="ARBA" id="ARBA00004225"/>
    </source>
</evidence>
<evidence type="ECO:0000256" key="10">
    <source>
        <dbReference type="RuleBase" id="RU000488"/>
    </source>
</evidence>
<feature type="transmembrane region" description="Helical" evidence="11">
    <location>
        <begin position="190"/>
        <end position="207"/>
    </location>
</feature>
<evidence type="ECO:0000256" key="6">
    <source>
        <dbReference type="ARBA" id="ARBA00022989"/>
    </source>
</evidence>
<evidence type="ECO:0000313" key="13">
    <source>
        <dbReference type="Proteomes" id="UP001215280"/>
    </source>
</evidence>
<keyword evidence="4 9" id="KW-0812">Transmembrane</keyword>
<feature type="transmembrane region" description="Helical" evidence="11">
    <location>
        <begin position="227"/>
        <end position="246"/>
    </location>
</feature>
<evidence type="ECO:0000256" key="5">
    <source>
        <dbReference type="ARBA" id="ARBA00022737"/>
    </source>
</evidence>
<reference evidence="12" key="1">
    <citation type="submission" date="2023-03" db="EMBL/GenBank/DDBJ databases">
        <title>Massive genome expansion in bonnet fungi (Mycena s.s.) driven by repeated elements and novel gene families across ecological guilds.</title>
        <authorList>
            <consortium name="Lawrence Berkeley National Laboratory"/>
            <person name="Harder C.B."/>
            <person name="Miyauchi S."/>
            <person name="Viragh M."/>
            <person name="Kuo A."/>
            <person name="Thoen E."/>
            <person name="Andreopoulos B."/>
            <person name="Lu D."/>
            <person name="Skrede I."/>
            <person name="Drula E."/>
            <person name="Henrissat B."/>
            <person name="Morin E."/>
            <person name="Kohler A."/>
            <person name="Barry K."/>
            <person name="LaButti K."/>
            <person name="Morin E."/>
            <person name="Salamov A."/>
            <person name="Lipzen A."/>
            <person name="Mereny Z."/>
            <person name="Hegedus B."/>
            <person name="Baldrian P."/>
            <person name="Stursova M."/>
            <person name="Weitz H."/>
            <person name="Taylor A."/>
            <person name="Grigoriev I.V."/>
            <person name="Nagy L.G."/>
            <person name="Martin F."/>
            <person name="Kauserud H."/>
        </authorList>
    </citation>
    <scope>NUCLEOTIDE SEQUENCE</scope>
    <source>
        <strain evidence="12">CBHHK188m</strain>
    </source>
</reference>
<dbReference type="AlphaFoldDB" id="A0AAD7IT74"/>